<dbReference type="InterPro" id="IPR008540">
    <property type="entry name" value="BES1_N"/>
</dbReference>
<dbReference type="GO" id="GO:0006351">
    <property type="term" value="P:DNA-templated transcription"/>
    <property type="evidence" value="ECO:0007669"/>
    <property type="project" value="InterPro"/>
</dbReference>
<dbReference type="PANTHER" id="PTHR31506:SF29">
    <property type="entry name" value="PROTEIN BZR1 HOMOLOG"/>
    <property type="match status" value="1"/>
</dbReference>
<dbReference type="STRING" id="59895.A0A124SGF1"/>
<evidence type="ECO:0000259" key="7">
    <source>
        <dbReference type="Pfam" id="PF05687"/>
    </source>
</evidence>
<protein>
    <recommendedName>
        <fullName evidence="5">Protein BZR1 homolog</fullName>
    </recommendedName>
    <alternativeName>
        <fullName evidence="5">Protein BRASSINAZOLE-RESISTANT 1 homolog</fullName>
    </alternativeName>
</protein>
<feature type="region of interest" description="Disordered" evidence="6">
    <location>
        <begin position="97"/>
        <end position="140"/>
    </location>
</feature>
<keyword evidence="2 5" id="KW-0805">Transcription regulation</keyword>
<comment type="similarity">
    <text evidence="1 5">Belongs to the BZR/LAT61 family.</text>
</comment>
<comment type="subcellular location">
    <subcellularLocation>
        <location evidence="5">Nucleus</location>
    </subcellularLocation>
</comment>
<dbReference type="EMBL" id="LEKV01001845">
    <property type="protein sequence ID" value="KVI06193.1"/>
    <property type="molecule type" value="Genomic_DNA"/>
</dbReference>
<dbReference type="GO" id="GO:0005634">
    <property type="term" value="C:nucleus"/>
    <property type="evidence" value="ECO:0007669"/>
    <property type="project" value="UniProtKB-SubCell"/>
</dbReference>
<keyword evidence="9" id="KW-1185">Reference proteome</keyword>
<dbReference type="Gramene" id="KVI06193">
    <property type="protein sequence ID" value="KVI06193"/>
    <property type="gene ID" value="Ccrd_015473"/>
</dbReference>
<reference evidence="8 9" key="1">
    <citation type="journal article" date="2016" name="Sci. Rep.">
        <title>The genome sequence of the outbreeding globe artichoke constructed de novo incorporating a phase-aware low-pass sequencing strategy of F1 progeny.</title>
        <authorList>
            <person name="Scaglione D."/>
            <person name="Reyes-Chin-Wo S."/>
            <person name="Acquadro A."/>
            <person name="Froenicke L."/>
            <person name="Portis E."/>
            <person name="Beitel C."/>
            <person name="Tirone M."/>
            <person name="Mauro R."/>
            <person name="Lo Monaco A."/>
            <person name="Mauromicale G."/>
            <person name="Faccioli P."/>
            <person name="Cattivelli L."/>
            <person name="Rieseberg L."/>
            <person name="Michelmore R."/>
            <person name="Lanteri S."/>
        </authorList>
    </citation>
    <scope>NUCLEOTIDE SEQUENCE [LARGE SCALE GENOMIC DNA]</scope>
    <source>
        <strain evidence="8">2C</strain>
    </source>
</reference>
<evidence type="ECO:0000313" key="9">
    <source>
        <dbReference type="Proteomes" id="UP000243975"/>
    </source>
</evidence>
<dbReference type="Pfam" id="PF05687">
    <property type="entry name" value="BES1_N"/>
    <property type="match status" value="1"/>
</dbReference>
<evidence type="ECO:0000256" key="3">
    <source>
        <dbReference type="ARBA" id="ARBA00023125"/>
    </source>
</evidence>
<dbReference type="InterPro" id="IPR033264">
    <property type="entry name" value="BZR"/>
</dbReference>
<sequence>MSLQFSIYPAPCPKNTPPLPPPETTLPFPKMFPLRFKSRPSGRIVPHHSLHNRLRRWPNRSSSLASQSPSSSDNNEVLKALCKEAGWVVLPDGTTFRKGCKPSPSSVEIKCTSANTTPSSSQRPSPPSSSFRSPSRLDSKTRHQITLSVFFPTPFRHHSHLCKSQAAPLFRKRTILIGRFHQTIHFHLQSAKCDEPDWCTTGSFQRLRFQDCDPMMVNPNSPTFNLVNPNARVVATNDPIREKGKGVKAWKGERFHDVGFDDLELTLGSGTAKI</sequence>
<dbReference type="GO" id="GO:0003677">
    <property type="term" value="F:DNA binding"/>
    <property type="evidence" value="ECO:0007669"/>
    <property type="project" value="UniProtKB-UniRule"/>
</dbReference>
<evidence type="ECO:0000256" key="2">
    <source>
        <dbReference type="ARBA" id="ARBA00023015"/>
    </source>
</evidence>
<feature type="domain" description="BES1/BZR1 plant transcription factor N-terminal" evidence="7">
    <location>
        <begin position="69"/>
        <end position="160"/>
    </location>
</feature>
<dbReference type="GO" id="GO:0009742">
    <property type="term" value="P:brassinosteroid mediated signaling pathway"/>
    <property type="evidence" value="ECO:0007669"/>
    <property type="project" value="UniProtKB-UniRule"/>
</dbReference>
<keyword evidence="3 5" id="KW-0238">DNA-binding</keyword>
<dbReference type="GO" id="GO:0003700">
    <property type="term" value="F:DNA-binding transcription factor activity"/>
    <property type="evidence" value="ECO:0007669"/>
    <property type="project" value="UniProtKB-UniRule"/>
</dbReference>
<dbReference type="AlphaFoldDB" id="A0A124SGF1"/>
<evidence type="ECO:0000256" key="5">
    <source>
        <dbReference type="RuleBase" id="RU369040"/>
    </source>
</evidence>
<comment type="caution">
    <text evidence="8">The sequence shown here is derived from an EMBL/GenBank/DDBJ whole genome shotgun (WGS) entry which is preliminary data.</text>
</comment>
<evidence type="ECO:0000256" key="4">
    <source>
        <dbReference type="ARBA" id="ARBA00023163"/>
    </source>
</evidence>
<organism evidence="8 9">
    <name type="scientific">Cynara cardunculus var. scolymus</name>
    <name type="common">Globe artichoke</name>
    <name type="synonym">Cynara scolymus</name>
    <dbReference type="NCBI Taxonomy" id="59895"/>
    <lineage>
        <taxon>Eukaryota</taxon>
        <taxon>Viridiplantae</taxon>
        <taxon>Streptophyta</taxon>
        <taxon>Embryophyta</taxon>
        <taxon>Tracheophyta</taxon>
        <taxon>Spermatophyta</taxon>
        <taxon>Magnoliopsida</taxon>
        <taxon>eudicotyledons</taxon>
        <taxon>Gunneridae</taxon>
        <taxon>Pentapetalae</taxon>
        <taxon>asterids</taxon>
        <taxon>campanulids</taxon>
        <taxon>Asterales</taxon>
        <taxon>Asteraceae</taxon>
        <taxon>Carduoideae</taxon>
        <taxon>Cardueae</taxon>
        <taxon>Carduinae</taxon>
        <taxon>Cynara</taxon>
    </lineage>
</organism>
<accession>A0A124SGF1</accession>
<comment type="function">
    <text evidence="5">Functions in brassinosteroid signaling. May function as transcriptional repressor.</text>
</comment>
<dbReference type="Proteomes" id="UP000243975">
    <property type="component" value="Unassembled WGS sequence"/>
</dbReference>
<evidence type="ECO:0000256" key="6">
    <source>
        <dbReference type="SAM" id="MobiDB-lite"/>
    </source>
</evidence>
<keyword evidence="5" id="KW-1070">Brassinosteroid signaling pathway</keyword>
<dbReference type="PANTHER" id="PTHR31506">
    <property type="entry name" value="BES1/BZR1 HOMOLOG PROTEIN 3-RELATED"/>
    <property type="match status" value="1"/>
</dbReference>
<name>A0A124SGF1_CYNCS</name>
<keyword evidence="4 5" id="KW-0804">Transcription</keyword>
<evidence type="ECO:0000313" key="8">
    <source>
        <dbReference type="EMBL" id="KVI06193.1"/>
    </source>
</evidence>
<proteinExistence type="inferred from homology"/>
<evidence type="ECO:0000256" key="1">
    <source>
        <dbReference type="ARBA" id="ARBA00005909"/>
    </source>
</evidence>
<feature type="compositionally biased region" description="Low complexity" evidence="6">
    <location>
        <begin position="118"/>
        <end position="134"/>
    </location>
</feature>
<gene>
    <name evidence="8" type="ORF">Ccrd_015473</name>
</gene>